<keyword evidence="9" id="KW-1185">Reference proteome</keyword>
<gene>
    <name evidence="8" type="ORF">BZA70DRAFT_277673</name>
</gene>
<keyword evidence="4" id="KW-0677">Repeat</keyword>
<evidence type="ECO:0000313" key="8">
    <source>
        <dbReference type="EMBL" id="KAK7205991.1"/>
    </source>
</evidence>
<feature type="compositionally biased region" description="Polar residues" evidence="6">
    <location>
        <begin position="142"/>
        <end position="159"/>
    </location>
</feature>
<evidence type="ECO:0000256" key="6">
    <source>
        <dbReference type="SAM" id="MobiDB-lite"/>
    </source>
</evidence>
<feature type="compositionally biased region" description="Pro residues" evidence="6">
    <location>
        <begin position="82"/>
        <end position="95"/>
    </location>
</feature>
<feature type="domain" description="EF-hand" evidence="7">
    <location>
        <begin position="210"/>
        <end position="245"/>
    </location>
</feature>
<comment type="caution">
    <text evidence="8">The sequence shown here is derived from an EMBL/GenBank/DDBJ whole genome shotgun (WGS) entry which is preliminary data.</text>
</comment>
<dbReference type="PROSITE" id="PS50222">
    <property type="entry name" value="EF_HAND_2"/>
    <property type="match status" value="3"/>
</dbReference>
<dbReference type="SUPFAM" id="SSF47473">
    <property type="entry name" value="EF-hand"/>
    <property type="match status" value="1"/>
</dbReference>
<dbReference type="SMART" id="SM00054">
    <property type="entry name" value="EFh"/>
    <property type="match status" value="3"/>
</dbReference>
<dbReference type="PANTHER" id="PTHR46212:SF3">
    <property type="entry name" value="GH27120P"/>
    <property type="match status" value="1"/>
</dbReference>
<dbReference type="EMBL" id="JBBJBU010000004">
    <property type="protein sequence ID" value="KAK7205991.1"/>
    <property type="molecule type" value="Genomic_DNA"/>
</dbReference>
<feature type="compositionally biased region" description="Low complexity" evidence="6">
    <location>
        <begin position="37"/>
        <end position="81"/>
    </location>
</feature>
<evidence type="ECO:0000256" key="2">
    <source>
        <dbReference type="ARBA" id="ARBA00022490"/>
    </source>
</evidence>
<dbReference type="Pfam" id="PF13499">
    <property type="entry name" value="EF-hand_7"/>
    <property type="match status" value="1"/>
</dbReference>
<evidence type="ECO:0000256" key="5">
    <source>
        <dbReference type="ARBA" id="ARBA00022837"/>
    </source>
</evidence>
<keyword evidence="3" id="KW-0479">Metal-binding</keyword>
<evidence type="ECO:0000256" key="3">
    <source>
        <dbReference type="ARBA" id="ARBA00022723"/>
    </source>
</evidence>
<comment type="subcellular location">
    <subcellularLocation>
        <location evidence="1">Cytoplasm</location>
    </subcellularLocation>
</comment>
<feature type="domain" description="EF-hand" evidence="7">
    <location>
        <begin position="246"/>
        <end position="275"/>
    </location>
</feature>
<dbReference type="PANTHER" id="PTHR46212">
    <property type="entry name" value="PEFLIN"/>
    <property type="match status" value="1"/>
</dbReference>
<dbReference type="InterPro" id="IPR018247">
    <property type="entry name" value="EF_Hand_1_Ca_BS"/>
</dbReference>
<feature type="domain" description="EF-hand" evidence="7">
    <location>
        <begin position="173"/>
        <end position="208"/>
    </location>
</feature>
<reference evidence="8 9" key="1">
    <citation type="submission" date="2024-03" db="EMBL/GenBank/DDBJ databases">
        <title>Genome-scale model development and genomic sequencing of the oleaginous clade Lipomyces.</title>
        <authorList>
            <consortium name="Lawrence Berkeley National Laboratory"/>
            <person name="Czajka J.J."/>
            <person name="Han Y."/>
            <person name="Kim J."/>
            <person name="Mondo S.J."/>
            <person name="Hofstad B.A."/>
            <person name="Robles A."/>
            <person name="Haridas S."/>
            <person name="Riley R."/>
            <person name="LaButti K."/>
            <person name="Pangilinan J."/>
            <person name="Andreopoulos W."/>
            <person name="Lipzen A."/>
            <person name="Yan J."/>
            <person name="Wang M."/>
            <person name="Ng V."/>
            <person name="Grigoriev I.V."/>
            <person name="Spatafora J.W."/>
            <person name="Magnuson J.K."/>
            <person name="Baker S.E."/>
            <person name="Pomraning K.R."/>
        </authorList>
    </citation>
    <scope>NUCLEOTIDE SEQUENCE [LARGE SCALE GENOMIC DNA]</scope>
    <source>
        <strain evidence="8 9">Phaff 52-87</strain>
    </source>
</reference>
<evidence type="ECO:0000256" key="4">
    <source>
        <dbReference type="ARBA" id="ARBA00022737"/>
    </source>
</evidence>
<sequence length="340" mass="39603">MSGDGLPPMPTPAEFHAQVRPSQQQQQHHNARPKQSSSRPVQQQKMQQQPPPSHSYSYQQQYQQPQQPQQQPQQPRYAQHQPVPPPLHQQPPIPQQPQQRQYNAYQSAPQTYQEPQLWKSQQYYQSPPPQQMAQQSPPHLTQPRQGSQGSINQPYQRPSSVKPFLPPPSATPAPAESVRQIFRSVDVNNNGRLSERELRSALLNFDRSKFDPTTVKLMFQMFDSDQSGTITIDEFERLWDYLSKWQERFKEFDLDKTFTISLTEFDLALKAFGYRLTPDFTKFVFNSYVKRSNDMTFDLFVQSCVTLLHLSANFNKYGPDSRGTIQLNFEQFMTEVINLR</sequence>
<keyword evidence="5" id="KW-0106">Calcium</keyword>
<dbReference type="InterPro" id="IPR002048">
    <property type="entry name" value="EF_hand_dom"/>
</dbReference>
<evidence type="ECO:0000259" key="7">
    <source>
        <dbReference type="PROSITE" id="PS50222"/>
    </source>
</evidence>
<proteinExistence type="predicted"/>
<dbReference type="RefSeq" id="XP_064769024.1">
    <property type="nucleotide sequence ID" value="XM_064912475.1"/>
</dbReference>
<organism evidence="8 9">
    <name type="scientific">Myxozyma melibiosi</name>
    <dbReference type="NCBI Taxonomy" id="54550"/>
    <lineage>
        <taxon>Eukaryota</taxon>
        <taxon>Fungi</taxon>
        <taxon>Dikarya</taxon>
        <taxon>Ascomycota</taxon>
        <taxon>Saccharomycotina</taxon>
        <taxon>Lipomycetes</taxon>
        <taxon>Lipomycetales</taxon>
        <taxon>Lipomycetaceae</taxon>
        <taxon>Myxozyma</taxon>
    </lineage>
</organism>
<dbReference type="PROSITE" id="PS00018">
    <property type="entry name" value="EF_HAND_1"/>
    <property type="match status" value="2"/>
</dbReference>
<dbReference type="Proteomes" id="UP001498771">
    <property type="component" value="Unassembled WGS sequence"/>
</dbReference>
<dbReference type="CDD" id="cd16180">
    <property type="entry name" value="EFh_PEF_Group_I"/>
    <property type="match status" value="1"/>
</dbReference>
<dbReference type="Gene3D" id="1.10.238.10">
    <property type="entry name" value="EF-hand"/>
    <property type="match status" value="1"/>
</dbReference>
<protein>
    <recommendedName>
        <fullName evidence="7">EF-hand domain-containing protein</fullName>
    </recommendedName>
</protein>
<feature type="compositionally biased region" description="Low complexity" evidence="6">
    <location>
        <begin position="120"/>
        <end position="138"/>
    </location>
</feature>
<dbReference type="InterPro" id="IPR051426">
    <property type="entry name" value="Peflin/Sorcin_CaBP"/>
</dbReference>
<evidence type="ECO:0000313" key="9">
    <source>
        <dbReference type="Proteomes" id="UP001498771"/>
    </source>
</evidence>
<feature type="region of interest" description="Disordered" evidence="6">
    <location>
        <begin position="1"/>
        <end position="175"/>
    </location>
</feature>
<accession>A0ABR1F840</accession>
<dbReference type="InterPro" id="IPR011992">
    <property type="entry name" value="EF-hand-dom_pair"/>
</dbReference>
<feature type="compositionally biased region" description="Polar residues" evidence="6">
    <location>
        <begin position="102"/>
        <end position="114"/>
    </location>
</feature>
<keyword evidence="2" id="KW-0963">Cytoplasm</keyword>
<name>A0ABR1F840_9ASCO</name>
<evidence type="ECO:0000256" key="1">
    <source>
        <dbReference type="ARBA" id="ARBA00004496"/>
    </source>
</evidence>
<dbReference type="GeneID" id="90037987"/>